<reference evidence="7" key="2">
    <citation type="submission" date="2008-12" db="EMBL/GenBank/DDBJ databases">
        <title>Improved gene annotation of the rice (Oryza sativa) genomes.</title>
        <authorList>
            <person name="Wang J."/>
            <person name="Li R."/>
            <person name="Fan W."/>
            <person name="Huang Q."/>
            <person name="Zhang J."/>
            <person name="Zhou Y."/>
            <person name="Hu Y."/>
            <person name="Zi S."/>
            <person name="Li J."/>
            <person name="Ni P."/>
            <person name="Zheng H."/>
            <person name="Zhang Y."/>
            <person name="Zhao M."/>
            <person name="Hao Q."/>
            <person name="McDermott J."/>
            <person name="Samudrala R."/>
            <person name="Kristiansen K."/>
            <person name="Wong G.K.-S."/>
        </authorList>
    </citation>
    <scope>NUCLEOTIDE SEQUENCE</scope>
</reference>
<dbReference type="Gene3D" id="3.40.50.300">
    <property type="entry name" value="P-loop containing nucleotide triphosphate hydrolases"/>
    <property type="match status" value="1"/>
</dbReference>
<organism evidence="7">
    <name type="scientific">Oryza sativa subsp. japonica</name>
    <name type="common">Rice</name>
    <dbReference type="NCBI Taxonomy" id="39947"/>
    <lineage>
        <taxon>Eukaryota</taxon>
        <taxon>Viridiplantae</taxon>
        <taxon>Streptophyta</taxon>
        <taxon>Embryophyta</taxon>
        <taxon>Tracheophyta</taxon>
        <taxon>Spermatophyta</taxon>
        <taxon>Magnoliopsida</taxon>
        <taxon>Liliopsida</taxon>
        <taxon>Poales</taxon>
        <taxon>Poaceae</taxon>
        <taxon>BOP clade</taxon>
        <taxon>Oryzoideae</taxon>
        <taxon>Oryzeae</taxon>
        <taxon>Oryzinae</taxon>
        <taxon>Oryza</taxon>
        <taxon>Oryza sativa</taxon>
    </lineage>
</organism>
<sequence length="466" mass="50032">MTSVATRIATLVRAAAAASRPLRLHRRPGGEDTRMVVIVGATGTGKTKLSIDAAKVIGGEVVNADKIQLYDGLDVTTNKVSLADRRGVPHHLLGAIRPEAGELPPSSFRSLAAATAASIAARRLVPVIAGGSNSLIHALLADHFDASAGDPFSPAAAFRHYRPALRFPCCLLWVHVDEALLDEYLDRRVDDMVDAGMVEELREYFATTTAAERAAHSGLGKAIGVPELGDYFAGRKTFSEAIDDIKANTRVLAAAQVSKIRRMSDAWGWPIHRLDASDTVRARLTAGGLRRRVRLLGARRARPRPRHHPQLPRRSVTATAQRGHQRLPVRHGDGTRAAAAADVAAAAAPVAADAVLRHGGQNLCTLSWRGGDSSHRSPPNRGTQQSTASDFQHRFILSRTSGIGYSLPEVSGFASGLFCRIAVLDETVKIGQAIPLECDLDVVCCMPHVQRNIPHVGFFEGSHITK</sequence>
<dbReference type="SUPFAM" id="SSF52540">
    <property type="entry name" value="P-loop containing nucleoside triphosphate hydrolases"/>
    <property type="match status" value="1"/>
</dbReference>
<evidence type="ECO:0000256" key="3">
    <source>
        <dbReference type="ARBA" id="ARBA00022712"/>
    </source>
</evidence>
<dbReference type="AlphaFoldDB" id="B9FLH6"/>
<gene>
    <name evidence="7" type="ORF">OsJ_19462</name>
</gene>
<dbReference type="FunFam" id="3.40.50.300:FF:001570">
    <property type="entry name" value="Adenylate isopentenyltransferase"/>
    <property type="match status" value="1"/>
</dbReference>
<feature type="region of interest" description="Disordered" evidence="6">
    <location>
        <begin position="367"/>
        <end position="391"/>
    </location>
</feature>
<accession>B9FLH6</accession>
<reference evidence="7" key="1">
    <citation type="journal article" date="2005" name="PLoS Biol.">
        <title>The genomes of Oryza sativa: a history of duplications.</title>
        <authorList>
            <person name="Yu J."/>
            <person name="Wang J."/>
            <person name="Lin W."/>
            <person name="Li S."/>
            <person name="Li H."/>
            <person name="Zhou J."/>
            <person name="Ni P."/>
            <person name="Dong W."/>
            <person name="Hu S."/>
            <person name="Zeng C."/>
            <person name="Zhang J."/>
            <person name="Zhang Y."/>
            <person name="Li R."/>
            <person name="Xu Z."/>
            <person name="Li S."/>
            <person name="Li X."/>
            <person name="Zheng H."/>
            <person name="Cong L."/>
            <person name="Lin L."/>
            <person name="Yin J."/>
            <person name="Geng J."/>
            <person name="Li G."/>
            <person name="Shi J."/>
            <person name="Liu J."/>
            <person name="Lv H."/>
            <person name="Li J."/>
            <person name="Wang J."/>
            <person name="Deng Y."/>
            <person name="Ran L."/>
            <person name="Shi X."/>
            <person name="Wang X."/>
            <person name="Wu Q."/>
            <person name="Li C."/>
            <person name="Ren X."/>
            <person name="Wang J."/>
            <person name="Wang X."/>
            <person name="Li D."/>
            <person name="Liu D."/>
            <person name="Zhang X."/>
            <person name="Ji Z."/>
            <person name="Zhao W."/>
            <person name="Sun Y."/>
            <person name="Zhang Z."/>
            <person name="Bao J."/>
            <person name="Han Y."/>
            <person name="Dong L."/>
            <person name="Ji J."/>
            <person name="Chen P."/>
            <person name="Wu S."/>
            <person name="Liu J."/>
            <person name="Xiao Y."/>
            <person name="Bu D."/>
            <person name="Tan J."/>
            <person name="Yang L."/>
            <person name="Ye C."/>
            <person name="Zhang J."/>
            <person name="Xu J."/>
            <person name="Zhou Y."/>
            <person name="Yu Y."/>
            <person name="Zhang B."/>
            <person name="Zhuang S."/>
            <person name="Wei H."/>
            <person name="Liu B."/>
            <person name="Lei M."/>
            <person name="Yu H."/>
            <person name="Li Y."/>
            <person name="Xu H."/>
            <person name="Wei S."/>
            <person name="He X."/>
            <person name="Fang L."/>
            <person name="Zhang Z."/>
            <person name="Zhang Y."/>
            <person name="Huang X."/>
            <person name="Su Z."/>
            <person name="Tong W."/>
            <person name="Li J."/>
            <person name="Tong Z."/>
            <person name="Li S."/>
            <person name="Ye J."/>
            <person name="Wang L."/>
            <person name="Fang L."/>
            <person name="Lei T."/>
            <person name="Chen C."/>
            <person name="Chen H."/>
            <person name="Xu Z."/>
            <person name="Li H."/>
            <person name="Huang H."/>
            <person name="Zhang F."/>
            <person name="Xu H."/>
            <person name="Li N."/>
            <person name="Zhao C."/>
            <person name="Li S."/>
            <person name="Dong L."/>
            <person name="Huang Y."/>
            <person name="Li L."/>
            <person name="Xi Y."/>
            <person name="Qi Q."/>
            <person name="Li W."/>
            <person name="Zhang B."/>
            <person name="Hu W."/>
            <person name="Zhang Y."/>
            <person name="Tian X."/>
            <person name="Jiao Y."/>
            <person name="Liang X."/>
            <person name="Jin J."/>
            <person name="Gao L."/>
            <person name="Zheng W."/>
            <person name="Hao B."/>
            <person name="Liu S."/>
            <person name="Wang W."/>
            <person name="Yuan L."/>
            <person name="Cao M."/>
            <person name="McDermott J."/>
            <person name="Samudrala R."/>
            <person name="Wang J."/>
            <person name="Wong G.K."/>
            <person name="Yang H."/>
        </authorList>
    </citation>
    <scope>NUCLEOTIDE SEQUENCE [LARGE SCALE GENOMIC DNA]</scope>
</reference>
<dbReference type="GO" id="GO:0009691">
    <property type="term" value="P:cytokinin biosynthetic process"/>
    <property type="evidence" value="ECO:0007669"/>
    <property type="project" value="UniProtKB-KW"/>
</dbReference>
<feature type="compositionally biased region" description="Polar residues" evidence="6">
    <location>
        <begin position="376"/>
        <end position="390"/>
    </location>
</feature>
<keyword evidence="2" id="KW-0808">Transferase</keyword>
<dbReference type="EMBL" id="CM000142">
    <property type="protein sequence ID" value="EEE64610.1"/>
    <property type="molecule type" value="Genomic_DNA"/>
</dbReference>
<comment type="similarity">
    <text evidence="1">Belongs to the IPP transferase family.</text>
</comment>
<dbReference type="InterPro" id="IPR027417">
    <property type="entry name" value="P-loop_NTPase"/>
</dbReference>
<dbReference type="Pfam" id="PF01715">
    <property type="entry name" value="IPPT"/>
    <property type="match status" value="2"/>
</dbReference>
<protein>
    <recommendedName>
        <fullName evidence="8">Adenylate isopentenyltransferase</fullName>
    </recommendedName>
</protein>
<evidence type="ECO:0000256" key="1">
    <source>
        <dbReference type="ARBA" id="ARBA00005842"/>
    </source>
</evidence>
<dbReference type="GO" id="GO:0005524">
    <property type="term" value="F:ATP binding"/>
    <property type="evidence" value="ECO:0007669"/>
    <property type="project" value="UniProtKB-KW"/>
</dbReference>
<dbReference type="GO" id="GO:0016740">
    <property type="term" value="F:transferase activity"/>
    <property type="evidence" value="ECO:0007669"/>
    <property type="project" value="UniProtKB-KW"/>
</dbReference>
<proteinExistence type="inferred from homology"/>
<keyword evidence="4" id="KW-0547">Nucleotide-binding</keyword>
<evidence type="ECO:0000313" key="7">
    <source>
        <dbReference type="EMBL" id="EEE64610.1"/>
    </source>
</evidence>
<evidence type="ECO:0000256" key="4">
    <source>
        <dbReference type="ARBA" id="ARBA00022741"/>
    </source>
</evidence>
<feature type="region of interest" description="Disordered" evidence="6">
    <location>
        <begin position="301"/>
        <end position="333"/>
    </location>
</feature>
<feature type="compositionally biased region" description="Basic residues" evidence="6">
    <location>
        <begin position="301"/>
        <end position="311"/>
    </location>
</feature>
<name>B9FLH6_ORYSJ</name>
<keyword evidence="5" id="KW-0067">ATP-binding</keyword>
<dbReference type="Gene3D" id="1.10.287.890">
    <property type="entry name" value="Crystal structure of tRNA isopentenylpyrophosphate transferase (bh2366) domain"/>
    <property type="match status" value="1"/>
</dbReference>
<dbReference type="PANTHER" id="PTHR11088">
    <property type="entry name" value="TRNA DIMETHYLALLYLTRANSFERASE"/>
    <property type="match status" value="1"/>
</dbReference>
<keyword evidence="3" id="KW-0203">Cytokinin biosynthesis</keyword>
<evidence type="ECO:0000256" key="2">
    <source>
        <dbReference type="ARBA" id="ARBA00022679"/>
    </source>
</evidence>
<dbReference type="PANTHER" id="PTHR11088:SF32">
    <property type="entry name" value="ADENYLATE ISOPENTENYLTRANSFERASE"/>
    <property type="match status" value="1"/>
</dbReference>
<dbReference type="Proteomes" id="UP000007752">
    <property type="component" value="Chromosome 5"/>
</dbReference>
<evidence type="ECO:0000256" key="6">
    <source>
        <dbReference type="SAM" id="MobiDB-lite"/>
    </source>
</evidence>
<evidence type="ECO:0000256" key="5">
    <source>
        <dbReference type="ARBA" id="ARBA00022840"/>
    </source>
</evidence>
<evidence type="ECO:0008006" key="8">
    <source>
        <dbReference type="Google" id="ProtNLM"/>
    </source>
</evidence>
<dbReference type="InterPro" id="IPR039657">
    <property type="entry name" value="Dimethylallyltransferase"/>
</dbReference>